<keyword evidence="2" id="KW-0472">Membrane</keyword>
<accession>A0AAY5JW22</accession>
<keyword evidence="4" id="KW-1185">Reference proteome</keyword>
<organism evidence="3 4">
    <name type="scientific">Esox lucius</name>
    <name type="common">Northern pike</name>
    <dbReference type="NCBI Taxonomy" id="8010"/>
    <lineage>
        <taxon>Eukaryota</taxon>
        <taxon>Metazoa</taxon>
        <taxon>Chordata</taxon>
        <taxon>Craniata</taxon>
        <taxon>Vertebrata</taxon>
        <taxon>Euteleostomi</taxon>
        <taxon>Actinopterygii</taxon>
        <taxon>Neopterygii</taxon>
        <taxon>Teleostei</taxon>
        <taxon>Protacanthopterygii</taxon>
        <taxon>Esociformes</taxon>
        <taxon>Esocidae</taxon>
        <taxon>Esox</taxon>
    </lineage>
</organism>
<dbReference type="Proteomes" id="UP000265140">
    <property type="component" value="Chromosome 8"/>
</dbReference>
<keyword evidence="2" id="KW-1133">Transmembrane helix</keyword>
<evidence type="ECO:0000256" key="2">
    <source>
        <dbReference type="SAM" id="Phobius"/>
    </source>
</evidence>
<name>A0AAY5JW22_ESOLU</name>
<gene>
    <name evidence="3" type="primary">NDUFA4L2</name>
</gene>
<evidence type="ECO:0000313" key="4">
    <source>
        <dbReference type="Proteomes" id="UP000265140"/>
    </source>
</evidence>
<proteinExistence type="predicted"/>
<feature type="transmembrane region" description="Helical" evidence="2">
    <location>
        <begin position="6"/>
        <end position="27"/>
    </location>
</feature>
<sequence>MYQILVMFQTTNSYICCSMFLIILGYVSGSIGPSQGKECGKSSYSLDRNQLDKPSSPKGQTASGRADPNLHFSFYPPVPPFFFLLQDFLPPIPPPPPPSTCVRPPQPGHVEPGNGLDSVMTDLSTMLLSWYLCGYHTGCYTVSKSLFTL</sequence>
<keyword evidence="2" id="KW-0812">Transmembrane</keyword>
<feature type="region of interest" description="Disordered" evidence="1">
    <location>
        <begin position="42"/>
        <end position="68"/>
    </location>
</feature>
<dbReference type="Ensembl" id="ENSELUT00000094714.1">
    <property type="protein sequence ID" value="ENSELUP00000080579.1"/>
    <property type="gene ID" value="ENSELUG00000036287.1"/>
</dbReference>
<protein>
    <submittedName>
        <fullName evidence="3">Uncharacterized protein</fullName>
    </submittedName>
</protein>
<dbReference type="AlphaFoldDB" id="A0AAY5JW22"/>
<reference evidence="3" key="3">
    <citation type="submission" date="2025-09" db="UniProtKB">
        <authorList>
            <consortium name="Ensembl"/>
        </authorList>
    </citation>
    <scope>IDENTIFICATION</scope>
</reference>
<reference evidence="3 4" key="1">
    <citation type="submission" date="2020-02" db="EMBL/GenBank/DDBJ databases">
        <title>Esox lucius (northern pike) genome, fEsoLuc1, primary haplotype.</title>
        <authorList>
            <person name="Myers G."/>
            <person name="Karagic N."/>
            <person name="Meyer A."/>
            <person name="Pippel M."/>
            <person name="Reichard M."/>
            <person name="Winkler S."/>
            <person name="Tracey A."/>
            <person name="Sims Y."/>
            <person name="Howe K."/>
            <person name="Rhie A."/>
            <person name="Formenti G."/>
            <person name="Durbin R."/>
            <person name="Fedrigo O."/>
            <person name="Jarvis E.D."/>
        </authorList>
    </citation>
    <scope>NUCLEOTIDE SEQUENCE [LARGE SCALE GENOMIC DNA]</scope>
</reference>
<reference evidence="3" key="2">
    <citation type="submission" date="2025-08" db="UniProtKB">
        <authorList>
            <consortium name="Ensembl"/>
        </authorList>
    </citation>
    <scope>IDENTIFICATION</scope>
</reference>
<evidence type="ECO:0000313" key="3">
    <source>
        <dbReference type="Ensembl" id="ENSELUP00000080579.1"/>
    </source>
</evidence>
<evidence type="ECO:0000256" key="1">
    <source>
        <dbReference type="SAM" id="MobiDB-lite"/>
    </source>
</evidence>